<comment type="caution">
    <text evidence="9">The sequence shown here is derived from an EMBL/GenBank/DDBJ whole genome shotgun (WGS) entry which is preliminary data.</text>
</comment>
<keyword evidence="10" id="KW-1185">Reference proteome</keyword>
<dbReference type="GO" id="GO:0008381">
    <property type="term" value="F:mechanosensitive monoatomic ion channel activity"/>
    <property type="evidence" value="ECO:0007669"/>
    <property type="project" value="TreeGrafter"/>
</dbReference>
<feature type="compositionally biased region" description="Low complexity" evidence="7">
    <location>
        <begin position="931"/>
        <end position="951"/>
    </location>
</feature>
<feature type="transmembrane region" description="Helical" evidence="6">
    <location>
        <begin position="442"/>
        <end position="460"/>
    </location>
</feature>
<feature type="compositionally biased region" description="Basic residues" evidence="7">
    <location>
        <begin position="17"/>
        <end position="28"/>
    </location>
</feature>
<feature type="transmembrane region" description="Helical" evidence="6">
    <location>
        <begin position="203"/>
        <end position="222"/>
    </location>
</feature>
<feature type="transmembrane region" description="Helical" evidence="6">
    <location>
        <begin position="549"/>
        <end position="573"/>
    </location>
</feature>
<sequence length="995" mass="113723">MSDMTEPATITRPLISSKRHKSMRKNSRRIYSQYQDENGPSDDEDKDGERVDSNDPEEMFQNIQLQKEIIANIRTKPWPIRRKLKVLKQAREIVLKFEGRLTRTRGYQAAGADLLKKISRVLYNIVVLFIPWEMRIKKIESHFGSGVASYFIFLRWLFGINIVLTILTGAFIVLPEGYLQYSVLFYGYYGNVRKIGSAGYRLPLAYFLVGMAVFAYSFITLLRKAVLISLRILANILVLLSLAGSIYIIYFVVDRSQKLEQEKPELTLWEKNESTGVVSWKPVQFDYCTFGQGQQHELCSTISQPTEDNMSTIVPDITERQNSTLTMTLLDFNNSVSTIKSTASYGQPMRMQSLLNQTVVYEYTTRSQQDPCWETYVGQEMLKLSIIDMIFTVASILLIDFIRGLVVRYLSDCCCWDLESKFPEYGEFKIAENVLHLIYNQGMIWMGAFFSPCLPAFNVLKLISLMYLRSWAVLTCNVPHQQVFRASRSNNFYLAMLLFMLFLCMLPTIFAIVRYRPSQYCGPFSGQEKIYDIISETFVNDFPLWFSKVMSYVTSPVVVLPALLLLFMLIYYLQSIARSLKVTNSQLRLQLQTERTDDKKKVFQLVAGILSSSFRTRRARLQAPEGADNKPEQESDITSMESSARSTSPTRPNGSVVNFESPVRHGNSIRTITQSASRADVSRAAGAARSPSAPVRQKHKAEHVPNRHSGYLGGSGSSCRSKSYHHMAYNPSARYTENIQSDPLFRKTHRPMHKEPGVIMAQSYAGHRAHTTRYIIVNEHEACKKMRSTVRLPRHYHLADEPAEIVELYPRNVKRYNPRTPHRSHQPHLSEEEEEEEDPKSSTRRGTIRQSQRPHSLSDLHQSARFYIGDTVDSQVSMEQGLYGDEEDDDQDEDWVKDSSNLCSQINIPESAHRYGEPHVKPKSKQKVEPSLTESDSASLASSSDQQNSSTDQYIQIIHNKEKYLKPGTKPTKKKSKNSVKPNVSASNDLVYSNV</sequence>
<feature type="transmembrane region" description="Helical" evidence="6">
    <location>
        <begin position="384"/>
        <end position="402"/>
    </location>
</feature>
<feature type="region of interest" description="Disordered" evidence="7">
    <location>
        <begin position="815"/>
        <end position="861"/>
    </location>
</feature>
<evidence type="ECO:0000256" key="6">
    <source>
        <dbReference type="RuleBase" id="RU310713"/>
    </source>
</evidence>
<comment type="subcellular location">
    <subcellularLocation>
        <location evidence="1 6">Membrane</location>
        <topology evidence="1 6">Multi-pass membrane protein</topology>
    </subcellularLocation>
</comment>
<evidence type="ECO:0000256" key="5">
    <source>
        <dbReference type="ARBA" id="ARBA00023136"/>
    </source>
</evidence>
<feature type="compositionally biased region" description="Basic and acidic residues" evidence="7">
    <location>
        <begin position="911"/>
        <end position="920"/>
    </location>
</feature>
<keyword evidence="3 6" id="KW-0812">Transmembrane</keyword>
<comment type="similarity">
    <text evidence="2 6">Belongs to the TMC family.</text>
</comment>
<gene>
    <name evidence="9" type="ORF">E1301_Tti008666</name>
</gene>
<dbReference type="GO" id="GO:0005886">
    <property type="term" value="C:plasma membrane"/>
    <property type="evidence" value="ECO:0007669"/>
    <property type="project" value="InterPro"/>
</dbReference>
<dbReference type="PANTHER" id="PTHR23302">
    <property type="entry name" value="TRANSMEMBRANE CHANNEL-RELATED"/>
    <property type="match status" value="1"/>
</dbReference>
<feature type="compositionally biased region" description="Polar residues" evidence="7">
    <location>
        <begin position="985"/>
        <end position="995"/>
    </location>
</feature>
<feature type="transmembrane region" description="Helical" evidence="6">
    <location>
        <begin position="152"/>
        <end position="174"/>
    </location>
</feature>
<feature type="compositionally biased region" description="Polar residues" evidence="7">
    <location>
        <begin position="668"/>
        <end position="677"/>
    </location>
</feature>
<feature type="domain" description="TMC" evidence="8">
    <location>
        <begin position="372"/>
        <end position="487"/>
    </location>
</feature>
<feature type="compositionally biased region" description="Polar residues" evidence="7">
    <location>
        <begin position="848"/>
        <end position="861"/>
    </location>
</feature>
<evidence type="ECO:0000256" key="2">
    <source>
        <dbReference type="ARBA" id="ARBA00006510"/>
    </source>
</evidence>
<proteinExistence type="inferred from homology"/>
<feature type="region of interest" description="Disordered" evidence="7">
    <location>
        <begin position="911"/>
        <end position="995"/>
    </location>
</feature>
<protein>
    <recommendedName>
        <fullName evidence="6">Transmembrane channel-like protein</fullName>
    </recommendedName>
</protein>
<dbReference type="PANTHER" id="PTHR23302:SF35">
    <property type="entry name" value="TRANSMEMBRANE CHANNEL-LIKE PROTEIN 3"/>
    <property type="match status" value="1"/>
</dbReference>
<dbReference type="Proteomes" id="UP000324632">
    <property type="component" value="Chromosome 3"/>
</dbReference>
<reference evidence="9 10" key="1">
    <citation type="journal article" date="2019" name="Mol. Ecol. Resour.">
        <title>Chromosome-level genome assembly of Triplophysa tibetana, a fish adapted to the harsh high-altitude environment of the Tibetan Plateau.</title>
        <authorList>
            <person name="Yang X."/>
            <person name="Liu H."/>
            <person name="Ma Z."/>
            <person name="Zou Y."/>
            <person name="Zou M."/>
            <person name="Mao Y."/>
            <person name="Li X."/>
            <person name="Wang H."/>
            <person name="Chen T."/>
            <person name="Wang W."/>
            <person name="Yang R."/>
        </authorList>
    </citation>
    <scope>NUCLEOTIDE SEQUENCE [LARGE SCALE GENOMIC DNA]</scope>
    <source>
        <strain evidence="9">TTIB1903HZAU</strain>
        <tissue evidence="9">Muscle</tissue>
    </source>
</reference>
<dbReference type="InterPro" id="IPR012496">
    <property type="entry name" value="TMC_dom"/>
</dbReference>
<evidence type="ECO:0000259" key="8">
    <source>
        <dbReference type="Pfam" id="PF07810"/>
    </source>
</evidence>
<accession>A0A5A9PKD5</accession>
<dbReference type="EMBL" id="SOYY01000003">
    <property type="protein sequence ID" value="KAA0722834.1"/>
    <property type="molecule type" value="Genomic_DNA"/>
</dbReference>
<keyword evidence="5 6" id="KW-0472">Membrane</keyword>
<evidence type="ECO:0000313" key="9">
    <source>
        <dbReference type="EMBL" id="KAA0722834.1"/>
    </source>
</evidence>
<evidence type="ECO:0000313" key="10">
    <source>
        <dbReference type="Proteomes" id="UP000324632"/>
    </source>
</evidence>
<feature type="region of interest" description="Disordered" evidence="7">
    <location>
        <begin position="1"/>
        <end position="54"/>
    </location>
</feature>
<name>A0A5A9PKD5_9TELE</name>
<evidence type="ECO:0000256" key="1">
    <source>
        <dbReference type="ARBA" id="ARBA00004141"/>
    </source>
</evidence>
<feature type="region of interest" description="Disordered" evidence="7">
    <location>
        <begin position="620"/>
        <end position="717"/>
    </location>
</feature>
<evidence type="ECO:0000256" key="3">
    <source>
        <dbReference type="ARBA" id="ARBA00022692"/>
    </source>
</evidence>
<feature type="transmembrane region" description="Helical" evidence="6">
    <location>
        <begin position="228"/>
        <end position="253"/>
    </location>
</feature>
<feature type="transmembrane region" description="Helical" evidence="6">
    <location>
        <begin position="492"/>
        <end position="513"/>
    </location>
</feature>
<evidence type="ECO:0000256" key="4">
    <source>
        <dbReference type="ARBA" id="ARBA00022989"/>
    </source>
</evidence>
<keyword evidence="4 6" id="KW-1133">Transmembrane helix</keyword>
<organism evidence="9 10">
    <name type="scientific">Triplophysa tibetana</name>
    <dbReference type="NCBI Taxonomy" id="1572043"/>
    <lineage>
        <taxon>Eukaryota</taxon>
        <taxon>Metazoa</taxon>
        <taxon>Chordata</taxon>
        <taxon>Craniata</taxon>
        <taxon>Vertebrata</taxon>
        <taxon>Euteleostomi</taxon>
        <taxon>Actinopterygii</taxon>
        <taxon>Neopterygii</taxon>
        <taxon>Teleostei</taxon>
        <taxon>Ostariophysi</taxon>
        <taxon>Cypriniformes</taxon>
        <taxon>Nemacheilidae</taxon>
        <taxon>Triplophysa</taxon>
    </lineage>
</organism>
<evidence type="ECO:0000256" key="7">
    <source>
        <dbReference type="SAM" id="MobiDB-lite"/>
    </source>
</evidence>
<dbReference type="InterPro" id="IPR038900">
    <property type="entry name" value="TMC"/>
</dbReference>
<feature type="compositionally biased region" description="Polar residues" evidence="7">
    <location>
        <begin position="29"/>
        <end position="38"/>
    </location>
</feature>
<feature type="compositionally biased region" description="Polar residues" evidence="7">
    <location>
        <begin position="636"/>
        <end position="658"/>
    </location>
</feature>
<feature type="compositionally biased region" description="Low complexity" evidence="7">
    <location>
        <begin position="682"/>
        <end position="695"/>
    </location>
</feature>
<dbReference type="AlphaFoldDB" id="A0A5A9PKD5"/>
<feature type="compositionally biased region" description="Basic residues" evidence="7">
    <location>
        <begin position="815"/>
        <end position="826"/>
    </location>
</feature>
<dbReference type="Pfam" id="PF07810">
    <property type="entry name" value="TMC"/>
    <property type="match status" value="1"/>
</dbReference>